<dbReference type="PANTHER" id="PTHR21089">
    <property type="entry name" value="SHIKIMATE DEHYDROGENASE"/>
    <property type="match status" value="1"/>
</dbReference>
<name>A0A4S3ZQC0_9HYPH</name>
<dbReference type="Gene3D" id="3.40.50.10860">
    <property type="entry name" value="Leucine Dehydrogenase, chain A, domain 1"/>
    <property type="match status" value="1"/>
</dbReference>
<reference evidence="5 6" key="1">
    <citation type="submission" date="2019-04" db="EMBL/GenBank/DDBJ databases">
        <title>Rhizobium terrae sp. nov., isolated from a paddy soil.</title>
        <authorList>
            <person name="Lin S.-Y."/>
            <person name="Hameed A."/>
            <person name="Huang H.-I."/>
            <person name="Young C.-C."/>
        </authorList>
    </citation>
    <scope>NUCLEOTIDE SEQUENCE [LARGE SCALE GENOMIC DNA]</scope>
    <source>
        <strain evidence="5 6">CC-HIH110</strain>
    </source>
</reference>
<evidence type="ECO:0000259" key="4">
    <source>
        <dbReference type="Pfam" id="PF08501"/>
    </source>
</evidence>
<sequence length="279" mass="29582">MSGTTIRLGLIGDNIAASQSPRLHELAGRLCGLEVTYERVVPPQRGEDFETTFQWCRDQGFTGLNITYPYKERVVSLLQVPDPAIAAVGACNTVVFSTTPPSGSNTDFTGFVGAFRQNFGNNTKPGAVAMVGAGGVGKAVAFGLAQLGCSHLRLFDRDTAKAEGLAKALMAGTSTMRVDVTSSVEEATTGADGLVNCTPLGMEGYPGSSVPEPLMAGKQWAFDAVYTPVNTQFLQGCTKAGLAILSGYELFFHQGVDAFRIFTGHSVDQSRLRQELSNP</sequence>
<protein>
    <submittedName>
        <fullName evidence="5">Shikimate dehydrogenase</fullName>
    </submittedName>
</protein>
<dbReference type="InterPro" id="IPR022893">
    <property type="entry name" value="Shikimate_DH_fam"/>
</dbReference>
<keyword evidence="3" id="KW-0028">Amino-acid biosynthesis</keyword>
<dbReference type="EMBL" id="SSOA01000011">
    <property type="protein sequence ID" value="THF47755.1"/>
    <property type="molecule type" value="Genomic_DNA"/>
</dbReference>
<accession>A0A4S3ZQC0</accession>
<dbReference type="RefSeq" id="WP_190236848.1">
    <property type="nucleotide sequence ID" value="NZ_SSOA01000011.1"/>
</dbReference>
<dbReference type="AlphaFoldDB" id="A0A4S3ZQC0"/>
<feature type="domain" description="Shikimate dehydrogenase substrate binding N-terminal" evidence="4">
    <location>
        <begin position="10"/>
        <end position="94"/>
    </location>
</feature>
<dbReference type="GO" id="GO:0019632">
    <property type="term" value="P:shikimate metabolic process"/>
    <property type="evidence" value="ECO:0007669"/>
    <property type="project" value="TreeGrafter"/>
</dbReference>
<dbReference type="Proteomes" id="UP000310754">
    <property type="component" value="Unassembled WGS sequence"/>
</dbReference>
<organism evidence="5 6">
    <name type="scientific">Allorhizobium terrae</name>
    <dbReference type="NCBI Taxonomy" id="1848972"/>
    <lineage>
        <taxon>Bacteria</taxon>
        <taxon>Pseudomonadati</taxon>
        <taxon>Pseudomonadota</taxon>
        <taxon>Alphaproteobacteria</taxon>
        <taxon>Hyphomicrobiales</taxon>
        <taxon>Rhizobiaceae</taxon>
        <taxon>Rhizobium/Agrobacterium group</taxon>
        <taxon>Allorhizobium</taxon>
    </lineage>
</organism>
<comment type="caution">
    <text evidence="5">The sequence shown here is derived from an EMBL/GenBank/DDBJ whole genome shotgun (WGS) entry which is preliminary data.</text>
</comment>
<comment type="pathway">
    <text evidence="1">Metabolic intermediate biosynthesis; chorismate biosynthesis; chorismate from D-erythrose 4-phosphate and phosphoenolpyruvate: step 4/7.</text>
</comment>
<dbReference type="InterPro" id="IPR036291">
    <property type="entry name" value="NAD(P)-bd_dom_sf"/>
</dbReference>
<dbReference type="Pfam" id="PF08501">
    <property type="entry name" value="Shikimate_dh_N"/>
    <property type="match status" value="1"/>
</dbReference>
<dbReference type="SUPFAM" id="SSF51735">
    <property type="entry name" value="NAD(P)-binding Rossmann-fold domains"/>
    <property type="match status" value="1"/>
</dbReference>
<dbReference type="NCBIfam" id="NF009201">
    <property type="entry name" value="PRK12549.1"/>
    <property type="match status" value="1"/>
</dbReference>
<dbReference type="GO" id="GO:0009073">
    <property type="term" value="P:aromatic amino acid family biosynthetic process"/>
    <property type="evidence" value="ECO:0007669"/>
    <property type="project" value="UniProtKB-KW"/>
</dbReference>
<keyword evidence="6" id="KW-1185">Reference proteome</keyword>
<evidence type="ECO:0000256" key="2">
    <source>
        <dbReference type="ARBA" id="ARBA00023002"/>
    </source>
</evidence>
<dbReference type="GO" id="GO:0005829">
    <property type="term" value="C:cytosol"/>
    <property type="evidence" value="ECO:0007669"/>
    <property type="project" value="TreeGrafter"/>
</dbReference>
<dbReference type="GO" id="GO:0050661">
    <property type="term" value="F:NADP binding"/>
    <property type="evidence" value="ECO:0007669"/>
    <property type="project" value="TreeGrafter"/>
</dbReference>
<dbReference type="GO" id="GO:0009423">
    <property type="term" value="P:chorismate biosynthetic process"/>
    <property type="evidence" value="ECO:0007669"/>
    <property type="project" value="TreeGrafter"/>
</dbReference>
<dbReference type="InterPro" id="IPR046346">
    <property type="entry name" value="Aminoacid_DH-like_N_sf"/>
</dbReference>
<keyword evidence="2" id="KW-0560">Oxidoreductase</keyword>
<dbReference type="InterPro" id="IPR013708">
    <property type="entry name" value="Shikimate_DH-bd_N"/>
</dbReference>
<dbReference type="CDD" id="cd01065">
    <property type="entry name" value="NAD_bind_Shikimate_DH"/>
    <property type="match status" value="1"/>
</dbReference>
<keyword evidence="3" id="KW-0057">Aromatic amino acid biosynthesis</keyword>
<evidence type="ECO:0000313" key="6">
    <source>
        <dbReference type="Proteomes" id="UP000310754"/>
    </source>
</evidence>
<proteinExistence type="predicted"/>
<dbReference type="SUPFAM" id="SSF53223">
    <property type="entry name" value="Aminoacid dehydrogenase-like, N-terminal domain"/>
    <property type="match status" value="1"/>
</dbReference>
<dbReference type="PANTHER" id="PTHR21089:SF1">
    <property type="entry name" value="BIFUNCTIONAL 3-DEHYDROQUINATE DEHYDRATASE_SHIKIMATE DEHYDROGENASE, CHLOROPLASTIC"/>
    <property type="match status" value="1"/>
</dbReference>
<dbReference type="GO" id="GO:0004764">
    <property type="term" value="F:shikimate 3-dehydrogenase (NADP+) activity"/>
    <property type="evidence" value="ECO:0007669"/>
    <property type="project" value="InterPro"/>
</dbReference>
<evidence type="ECO:0000256" key="1">
    <source>
        <dbReference type="ARBA" id="ARBA00004871"/>
    </source>
</evidence>
<dbReference type="Gene3D" id="3.40.50.720">
    <property type="entry name" value="NAD(P)-binding Rossmann-like Domain"/>
    <property type="match status" value="1"/>
</dbReference>
<evidence type="ECO:0000256" key="3">
    <source>
        <dbReference type="ARBA" id="ARBA00023141"/>
    </source>
</evidence>
<gene>
    <name evidence="5" type="ORF">E6C51_16930</name>
</gene>
<evidence type="ECO:0000313" key="5">
    <source>
        <dbReference type="EMBL" id="THF47755.1"/>
    </source>
</evidence>